<feature type="transmembrane region" description="Helical" evidence="8">
    <location>
        <begin position="50"/>
        <end position="67"/>
    </location>
</feature>
<evidence type="ECO:0000256" key="4">
    <source>
        <dbReference type="ARBA" id="ARBA00022519"/>
    </source>
</evidence>
<dbReference type="PROSITE" id="PS50928">
    <property type="entry name" value="ABC_TM1"/>
    <property type="match status" value="2"/>
</dbReference>
<keyword evidence="4" id="KW-0997">Cell inner membrane</keyword>
<evidence type="ECO:0000256" key="3">
    <source>
        <dbReference type="ARBA" id="ARBA00022475"/>
    </source>
</evidence>
<accession>A0ABV0BHL5</accession>
<dbReference type="SUPFAM" id="SSF161098">
    <property type="entry name" value="MetI-like"/>
    <property type="match status" value="2"/>
</dbReference>
<feature type="transmembrane region" description="Helical" evidence="8">
    <location>
        <begin position="314"/>
        <end position="342"/>
    </location>
</feature>
<comment type="caution">
    <text evidence="10">The sequence shown here is derived from an EMBL/GenBank/DDBJ whole genome shotgun (WGS) entry which is preliminary data.</text>
</comment>
<dbReference type="PANTHER" id="PTHR43357:SF3">
    <property type="entry name" value="FE(3+)-TRANSPORT SYSTEM PERMEASE PROTEIN FBPB 2"/>
    <property type="match status" value="1"/>
</dbReference>
<organism evidence="10 11">
    <name type="scientific">Hohaiivirga grylli</name>
    <dbReference type="NCBI Taxonomy" id="3133970"/>
    <lineage>
        <taxon>Bacteria</taxon>
        <taxon>Pseudomonadati</taxon>
        <taxon>Pseudomonadota</taxon>
        <taxon>Alphaproteobacteria</taxon>
        <taxon>Hyphomicrobiales</taxon>
        <taxon>Methylobacteriaceae</taxon>
        <taxon>Hohaiivirga</taxon>
    </lineage>
</organism>
<evidence type="ECO:0000256" key="8">
    <source>
        <dbReference type="RuleBase" id="RU363032"/>
    </source>
</evidence>
<feature type="transmembrane region" description="Helical" evidence="8">
    <location>
        <begin position="426"/>
        <end position="445"/>
    </location>
</feature>
<sequence>MASASQISPLPNTPVSGKKHFSIFDLGALPVLSVIWLSLLVFVLYPAFKLLYVVFVVDGSFTLANISEVWSSSYNLKALWNSLFLGATVAISGTFLGFCFAYFTVRMRVPKFIKWIVATLTLLPLISPPFTSSVALTLVLGPNGFLLEFLGISDFKFYGFWGTWIAETLTYFPVAYLALAPILLSLDPSMEDAALSLGRTPWQVFRTVTLPMTTPGLANSLLLLFANSLADFATPLVLAGTDFPVLPTQAYLQITGLYDLKGGAGLSVLLLVPALAAYLFQHYWVSRRSYVTITGKSGARSSVRGMGMVGETTIALICSFITLFVLFLYAIIFTAAFVKIFNVNHSFTLEHFQYVFQFGRKAIFDTLIIAGIVTPLGGLLAVVIGFITYRKAYFGNRLLDFTCMLNYALPGTVVGIAYVLSFNEKPLALTGGLTILVAAYIYRYFAAGIRSVVASLHQIDKNLEEASASLGASGMRTFFRITLPLVIPAVLAGMRYLFIHSMTAISATIFLVSINWTLLTTRILESMTGLQFAQASAFSVVLILIVFIGSGLMTLIANFYSRRLAGADKE</sequence>
<dbReference type="InterPro" id="IPR000515">
    <property type="entry name" value="MetI-like"/>
</dbReference>
<evidence type="ECO:0000256" key="7">
    <source>
        <dbReference type="ARBA" id="ARBA00023136"/>
    </source>
</evidence>
<dbReference type="EMBL" id="JBBYXI010000001">
    <property type="protein sequence ID" value="MEN3929761.1"/>
    <property type="molecule type" value="Genomic_DNA"/>
</dbReference>
<protein>
    <submittedName>
        <fullName evidence="10">Iron ABC transporter permease</fullName>
    </submittedName>
</protein>
<dbReference type="Gene3D" id="1.10.3720.10">
    <property type="entry name" value="MetI-like"/>
    <property type="match status" value="2"/>
</dbReference>
<evidence type="ECO:0000256" key="1">
    <source>
        <dbReference type="ARBA" id="ARBA00004429"/>
    </source>
</evidence>
<dbReference type="Proteomes" id="UP001418637">
    <property type="component" value="Unassembled WGS sequence"/>
</dbReference>
<keyword evidence="3" id="KW-1003">Cell membrane</keyword>
<evidence type="ECO:0000256" key="2">
    <source>
        <dbReference type="ARBA" id="ARBA00022448"/>
    </source>
</evidence>
<keyword evidence="11" id="KW-1185">Reference proteome</keyword>
<evidence type="ECO:0000313" key="10">
    <source>
        <dbReference type="EMBL" id="MEN3929761.1"/>
    </source>
</evidence>
<dbReference type="InterPro" id="IPR035906">
    <property type="entry name" value="MetI-like_sf"/>
</dbReference>
<keyword evidence="2 8" id="KW-0813">Transport</keyword>
<dbReference type="PANTHER" id="PTHR43357">
    <property type="entry name" value="INNER MEMBRANE ABC TRANSPORTER PERMEASE PROTEIN YDCV"/>
    <property type="match status" value="1"/>
</dbReference>
<dbReference type="RefSeq" id="WP_346335749.1">
    <property type="nucleotide sequence ID" value="NZ_JBBYXI010000001.1"/>
</dbReference>
<feature type="transmembrane region" description="Helical" evidence="8">
    <location>
        <begin position="504"/>
        <end position="524"/>
    </location>
</feature>
<evidence type="ECO:0000313" key="11">
    <source>
        <dbReference type="Proteomes" id="UP001418637"/>
    </source>
</evidence>
<dbReference type="CDD" id="cd06261">
    <property type="entry name" value="TM_PBP2"/>
    <property type="match status" value="2"/>
</dbReference>
<comment type="similarity">
    <text evidence="8">Belongs to the binding-protein-dependent transport system permease family.</text>
</comment>
<feature type="transmembrane region" description="Helical" evidence="8">
    <location>
        <begin position="398"/>
        <end position="420"/>
    </location>
</feature>
<feature type="transmembrane region" description="Helical" evidence="8">
    <location>
        <begin position="79"/>
        <end position="103"/>
    </location>
</feature>
<keyword evidence="7 8" id="KW-0472">Membrane</keyword>
<feature type="transmembrane region" description="Helical" evidence="8">
    <location>
        <begin position="362"/>
        <end position="386"/>
    </location>
</feature>
<comment type="subcellular location">
    <subcellularLocation>
        <location evidence="1">Cell inner membrane</location>
        <topology evidence="1">Multi-pass membrane protein</topology>
    </subcellularLocation>
    <subcellularLocation>
        <location evidence="8">Cell membrane</location>
        <topology evidence="8">Multi-pass membrane protein</topology>
    </subcellularLocation>
</comment>
<gene>
    <name evidence="10" type="ORF">WJT86_01635</name>
</gene>
<dbReference type="Pfam" id="PF00528">
    <property type="entry name" value="BPD_transp_1"/>
    <property type="match status" value="2"/>
</dbReference>
<feature type="transmembrane region" description="Helical" evidence="8">
    <location>
        <begin position="536"/>
        <end position="560"/>
    </location>
</feature>
<evidence type="ECO:0000259" key="9">
    <source>
        <dbReference type="PROSITE" id="PS50928"/>
    </source>
</evidence>
<evidence type="ECO:0000256" key="6">
    <source>
        <dbReference type="ARBA" id="ARBA00022989"/>
    </source>
</evidence>
<reference evidence="10 11" key="1">
    <citation type="submission" date="2024-04" db="EMBL/GenBank/DDBJ databases">
        <title>A novel species isolated from cricket.</title>
        <authorList>
            <person name="Wang H.-C."/>
        </authorList>
    </citation>
    <scope>NUCLEOTIDE SEQUENCE [LARGE SCALE GENOMIC DNA]</scope>
    <source>
        <strain evidence="10 11">WL0021</strain>
    </source>
</reference>
<keyword evidence="6 8" id="KW-1133">Transmembrane helix</keyword>
<evidence type="ECO:0000256" key="5">
    <source>
        <dbReference type="ARBA" id="ARBA00022692"/>
    </source>
</evidence>
<feature type="domain" description="ABC transmembrane type-1" evidence="9">
    <location>
        <begin position="363"/>
        <end position="553"/>
    </location>
</feature>
<proteinExistence type="inferred from homology"/>
<name>A0ABV0BHL5_9HYPH</name>
<feature type="transmembrane region" description="Helical" evidence="8">
    <location>
        <begin position="115"/>
        <end position="141"/>
    </location>
</feature>
<feature type="transmembrane region" description="Helical" evidence="8">
    <location>
        <begin position="262"/>
        <end position="280"/>
    </location>
</feature>
<feature type="transmembrane region" description="Helical" evidence="8">
    <location>
        <begin position="20"/>
        <end position="43"/>
    </location>
</feature>
<keyword evidence="5 8" id="KW-0812">Transmembrane</keyword>
<feature type="transmembrane region" description="Helical" evidence="8">
    <location>
        <begin position="161"/>
        <end position="184"/>
    </location>
</feature>
<feature type="domain" description="ABC transmembrane type-1" evidence="9">
    <location>
        <begin position="79"/>
        <end position="281"/>
    </location>
</feature>